<accession>A0A0M3JPB2</accession>
<reference evidence="1" key="1">
    <citation type="submission" date="2017-02" db="UniProtKB">
        <authorList>
            <consortium name="WormBaseParasite"/>
        </authorList>
    </citation>
    <scope>IDENTIFICATION</scope>
</reference>
<name>A0A0M3JPB2_ANISI</name>
<proteinExistence type="predicted"/>
<dbReference type="AlphaFoldDB" id="A0A0M3JPB2"/>
<organism evidence="1">
    <name type="scientific">Anisakis simplex</name>
    <name type="common">Herring worm</name>
    <dbReference type="NCBI Taxonomy" id="6269"/>
    <lineage>
        <taxon>Eukaryota</taxon>
        <taxon>Metazoa</taxon>
        <taxon>Ecdysozoa</taxon>
        <taxon>Nematoda</taxon>
        <taxon>Chromadorea</taxon>
        <taxon>Rhabditida</taxon>
        <taxon>Spirurina</taxon>
        <taxon>Ascaridomorpha</taxon>
        <taxon>Ascaridoidea</taxon>
        <taxon>Anisakidae</taxon>
        <taxon>Anisakis</taxon>
        <taxon>Anisakis simplex complex</taxon>
    </lineage>
</organism>
<evidence type="ECO:0000313" key="1">
    <source>
        <dbReference type="WBParaSite" id="ASIM_0000950701-mRNA-1"/>
    </source>
</evidence>
<sequence>LSKMKLIKNELDENPTKRLACLNPNCMQKLSNPDKVLEHVNHCFLPEYFLYLGRVDEFRRMDKKEQNRLTRAALNVIDFLPCLNIDTLDCSQ</sequence>
<protein>
    <submittedName>
        <fullName evidence="1">TRAF-type domain-containing protein</fullName>
    </submittedName>
</protein>
<dbReference type="WBParaSite" id="ASIM_0000950701-mRNA-1">
    <property type="protein sequence ID" value="ASIM_0000950701-mRNA-1"/>
    <property type="gene ID" value="ASIM_0000950701"/>
</dbReference>